<dbReference type="InterPro" id="IPR012337">
    <property type="entry name" value="RNaseH-like_sf"/>
</dbReference>
<sequence>MRDGTTLKCLTGVDDHSRFCVCAALLVKERTQLVCDAFTAALRAHGVPEQVLTDNGKVFTGRFNHPPTEVLFDRICRENGVEHLLTKPRSPTTTGKIERFHRTLRAELLTGATFTSQATAQQALDEWVATYNQDRPHQSLDMATPAEKFTVAAPRPLREHPDRDGPDWVARKVSTVGVVCVSWQQVSVGRHRAGERCDVHVGPDTLQFWIGNELLRTVRRDSTGPVRNKRPLGGALTKKHTTD</sequence>
<dbReference type="STRING" id="1385519.N801_15365"/>
<feature type="region of interest" description="Disordered" evidence="1">
    <location>
        <begin position="221"/>
        <end position="243"/>
    </location>
</feature>
<dbReference type="GO" id="GO:0015074">
    <property type="term" value="P:DNA integration"/>
    <property type="evidence" value="ECO:0007669"/>
    <property type="project" value="InterPro"/>
</dbReference>
<gene>
    <name evidence="3" type="ORF">N801_15365</name>
</gene>
<evidence type="ECO:0000256" key="1">
    <source>
        <dbReference type="SAM" id="MobiDB-lite"/>
    </source>
</evidence>
<dbReference type="Pfam" id="PF13683">
    <property type="entry name" value="rve_3"/>
    <property type="match status" value="1"/>
</dbReference>
<dbReference type="Gene3D" id="3.30.420.10">
    <property type="entry name" value="Ribonuclease H-like superfamily/Ribonuclease H"/>
    <property type="match status" value="1"/>
</dbReference>
<dbReference type="PROSITE" id="PS50994">
    <property type="entry name" value="INTEGRASE"/>
    <property type="match status" value="1"/>
</dbReference>
<dbReference type="EMBL" id="AVPL01000004">
    <property type="protein sequence ID" value="KGN42464.1"/>
    <property type="molecule type" value="Genomic_DNA"/>
</dbReference>
<reference evidence="3 4" key="1">
    <citation type="submission" date="2013-08" db="EMBL/GenBank/DDBJ databases">
        <title>The genome sequence of Knoellia aerolata.</title>
        <authorList>
            <person name="Zhu W."/>
            <person name="Wang G."/>
        </authorList>
    </citation>
    <scope>NUCLEOTIDE SEQUENCE [LARGE SCALE GENOMIC DNA]</scope>
    <source>
        <strain evidence="3 4">DSM 18566</strain>
    </source>
</reference>
<dbReference type="eggNOG" id="COG2801">
    <property type="taxonomic scope" value="Bacteria"/>
</dbReference>
<dbReference type="AlphaFoldDB" id="A0A0A0K0G0"/>
<organism evidence="3 4">
    <name type="scientific">Knoellia aerolata DSM 18566</name>
    <dbReference type="NCBI Taxonomy" id="1385519"/>
    <lineage>
        <taxon>Bacteria</taxon>
        <taxon>Bacillati</taxon>
        <taxon>Actinomycetota</taxon>
        <taxon>Actinomycetes</taxon>
        <taxon>Micrococcales</taxon>
        <taxon>Intrasporangiaceae</taxon>
        <taxon>Knoellia</taxon>
    </lineage>
</organism>
<evidence type="ECO:0000259" key="2">
    <source>
        <dbReference type="PROSITE" id="PS50994"/>
    </source>
</evidence>
<dbReference type="GO" id="GO:0003676">
    <property type="term" value="F:nucleic acid binding"/>
    <property type="evidence" value="ECO:0007669"/>
    <property type="project" value="InterPro"/>
</dbReference>
<dbReference type="SUPFAM" id="SSF53098">
    <property type="entry name" value="Ribonuclease H-like"/>
    <property type="match status" value="1"/>
</dbReference>
<dbReference type="PANTHER" id="PTHR35004">
    <property type="entry name" value="TRANSPOSASE RV3428C-RELATED"/>
    <property type="match status" value="1"/>
</dbReference>
<dbReference type="PANTHER" id="PTHR35004:SF6">
    <property type="entry name" value="TRANSPOSASE"/>
    <property type="match status" value="1"/>
</dbReference>
<dbReference type="Proteomes" id="UP000030013">
    <property type="component" value="Unassembled WGS sequence"/>
</dbReference>
<dbReference type="InterPro" id="IPR001584">
    <property type="entry name" value="Integrase_cat-core"/>
</dbReference>
<name>A0A0A0K0G0_9MICO</name>
<feature type="domain" description="Integrase catalytic" evidence="2">
    <location>
        <begin position="1"/>
        <end position="153"/>
    </location>
</feature>
<keyword evidence="4" id="KW-1185">Reference proteome</keyword>
<evidence type="ECO:0000313" key="4">
    <source>
        <dbReference type="Proteomes" id="UP000030013"/>
    </source>
</evidence>
<proteinExistence type="predicted"/>
<comment type="caution">
    <text evidence="3">The sequence shown here is derived from an EMBL/GenBank/DDBJ whole genome shotgun (WGS) entry which is preliminary data.</text>
</comment>
<evidence type="ECO:0000313" key="3">
    <source>
        <dbReference type="EMBL" id="KGN42464.1"/>
    </source>
</evidence>
<protein>
    <submittedName>
        <fullName evidence="3">Transposase</fullName>
    </submittedName>
</protein>
<accession>A0A0A0K0G0</accession>
<dbReference type="InterPro" id="IPR036397">
    <property type="entry name" value="RNaseH_sf"/>
</dbReference>